<name>A0ABV9W460_9ACTN</name>
<keyword evidence="2" id="KW-1185">Reference proteome</keyword>
<dbReference type="Proteomes" id="UP001595912">
    <property type="component" value="Unassembled WGS sequence"/>
</dbReference>
<sequence length="121" mass="12885">MTVVDGLPIARYRKALPSGDRARCRVEAGALPAEPPSPERHEPVPWPGLYLTNYSAGIAPNHGTCCGPGIPTMSHGGCTLALRAPLTPGTRTFTLWTAGHSHQHNATNNRISLTCKVDHLA</sequence>
<accession>A0ABV9W460</accession>
<evidence type="ECO:0000313" key="2">
    <source>
        <dbReference type="Proteomes" id="UP001595912"/>
    </source>
</evidence>
<protein>
    <submittedName>
        <fullName evidence="1">Uncharacterized protein</fullName>
    </submittedName>
</protein>
<reference evidence="2" key="1">
    <citation type="journal article" date="2019" name="Int. J. Syst. Evol. Microbiol.">
        <title>The Global Catalogue of Microorganisms (GCM) 10K type strain sequencing project: providing services to taxonomists for standard genome sequencing and annotation.</title>
        <authorList>
            <consortium name="The Broad Institute Genomics Platform"/>
            <consortium name="The Broad Institute Genome Sequencing Center for Infectious Disease"/>
            <person name="Wu L."/>
            <person name="Ma J."/>
        </authorList>
    </citation>
    <scope>NUCLEOTIDE SEQUENCE [LARGE SCALE GENOMIC DNA]</scope>
    <source>
        <strain evidence="2">CGMCC 4.7152</strain>
    </source>
</reference>
<dbReference type="EMBL" id="JBHSIU010000041">
    <property type="protein sequence ID" value="MFC5002380.1"/>
    <property type="molecule type" value="Genomic_DNA"/>
</dbReference>
<evidence type="ECO:0000313" key="1">
    <source>
        <dbReference type="EMBL" id="MFC5002380.1"/>
    </source>
</evidence>
<comment type="caution">
    <text evidence="1">The sequence shown here is derived from an EMBL/GenBank/DDBJ whole genome shotgun (WGS) entry which is preliminary data.</text>
</comment>
<proteinExistence type="predicted"/>
<organism evidence="1 2">
    <name type="scientific">Dactylosporangium cerinum</name>
    <dbReference type="NCBI Taxonomy" id="1434730"/>
    <lineage>
        <taxon>Bacteria</taxon>
        <taxon>Bacillati</taxon>
        <taxon>Actinomycetota</taxon>
        <taxon>Actinomycetes</taxon>
        <taxon>Micromonosporales</taxon>
        <taxon>Micromonosporaceae</taxon>
        <taxon>Dactylosporangium</taxon>
    </lineage>
</organism>
<gene>
    <name evidence="1" type="ORF">ACFPIJ_31670</name>
</gene>